<dbReference type="AlphaFoldDB" id="A0A1R3GSZ5"/>
<comment type="caution">
    <text evidence="2">The sequence shown here is derived from an EMBL/GenBank/DDBJ whole genome shotgun (WGS) entry which is preliminary data.</text>
</comment>
<name>A0A1R3GSZ5_COCAP</name>
<accession>A0A1R3GSZ5</accession>
<sequence length="41" mass="4741">MVPRKCKAAAYLNPQPPLSKDFEKRGSPHSLFEKEDILKRN</sequence>
<reference evidence="2 3" key="1">
    <citation type="submission" date="2013-09" db="EMBL/GenBank/DDBJ databases">
        <title>Corchorus capsularis genome sequencing.</title>
        <authorList>
            <person name="Alam M."/>
            <person name="Haque M.S."/>
            <person name="Islam M.S."/>
            <person name="Emdad E.M."/>
            <person name="Islam M.M."/>
            <person name="Ahmed B."/>
            <person name="Halim A."/>
            <person name="Hossen Q.M.M."/>
            <person name="Hossain M.Z."/>
            <person name="Ahmed R."/>
            <person name="Khan M.M."/>
            <person name="Islam R."/>
            <person name="Rashid M.M."/>
            <person name="Khan S.A."/>
            <person name="Rahman M.S."/>
            <person name="Alam M."/>
        </authorList>
    </citation>
    <scope>NUCLEOTIDE SEQUENCE [LARGE SCALE GENOMIC DNA]</scope>
    <source>
        <strain evidence="3">cv. CVL-1</strain>
        <tissue evidence="2">Whole seedling</tissue>
    </source>
</reference>
<dbReference type="EMBL" id="AWWV01013549">
    <property type="protein sequence ID" value="OMO61179.1"/>
    <property type="molecule type" value="Genomic_DNA"/>
</dbReference>
<feature type="region of interest" description="Disordered" evidence="1">
    <location>
        <begin position="1"/>
        <end position="41"/>
    </location>
</feature>
<dbReference type="Proteomes" id="UP000188268">
    <property type="component" value="Unassembled WGS sequence"/>
</dbReference>
<organism evidence="2 3">
    <name type="scientific">Corchorus capsularis</name>
    <name type="common">Jute</name>
    <dbReference type="NCBI Taxonomy" id="210143"/>
    <lineage>
        <taxon>Eukaryota</taxon>
        <taxon>Viridiplantae</taxon>
        <taxon>Streptophyta</taxon>
        <taxon>Embryophyta</taxon>
        <taxon>Tracheophyta</taxon>
        <taxon>Spermatophyta</taxon>
        <taxon>Magnoliopsida</taxon>
        <taxon>eudicotyledons</taxon>
        <taxon>Gunneridae</taxon>
        <taxon>Pentapetalae</taxon>
        <taxon>rosids</taxon>
        <taxon>malvids</taxon>
        <taxon>Malvales</taxon>
        <taxon>Malvaceae</taxon>
        <taxon>Grewioideae</taxon>
        <taxon>Apeibeae</taxon>
        <taxon>Corchorus</taxon>
    </lineage>
</organism>
<proteinExistence type="predicted"/>
<evidence type="ECO:0000313" key="2">
    <source>
        <dbReference type="EMBL" id="OMO61179.1"/>
    </source>
</evidence>
<gene>
    <name evidence="2" type="ORF">CCACVL1_23708</name>
</gene>
<evidence type="ECO:0000313" key="3">
    <source>
        <dbReference type="Proteomes" id="UP000188268"/>
    </source>
</evidence>
<keyword evidence="3" id="KW-1185">Reference proteome</keyword>
<evidence type="ECO:0000256" key="1">
    <source>
        <dbReference type="SAM" id="MobiDB-lite"/>
    </source>
</evidence>
<dbReference type="Gramene" id="OMO61179">
    <property type="protein sequence ID" value="OMO61179"/>
    <property type="gene ID" value="CCACVL1_23708"/>
</dbReference>
<feature type="compositionally biased region" description="Basic and acidic residues" evidence="1">
    <location>
        <begin position="20"/>
        <end position="41"/>
    </location>
</feature>
<protein>
    <submittedName>
        <fullName evidence="2">Uncharacterized protein</fullName>
    </submittedName>
</protein>